<dbReference type="InterPro" id="IPR017930">
    <property type="entry name" value="Myb_dom"/>
</dbReference>
<dbReference type="OrthoDB" id="3366990at2759"/>
<dbReference type="GO" id="GO:0042803">
    <property type="term" value="F:protein homodimerization activity"/>
    <property type="evidence" value="ECO:0007669"/>
    <property type="project" value="InterPro"/>
</dbReference>
<dbReference type="FunFam" id="1.10.10.60:FF:000137">
    <property type="entry name" value="MYB DNA binding protein"/>
    <property type="match status" value="1"/>
</dbReference>
<dbReference type="SUPFAM" id="SSF46689">
    <property type="entry name" value="Homeodomain-like"/>
    <property type="match status" value="1"/>
</dbReference>
<dbReference type="Gene3D" id="1.10.10.60">
    <property type="entry name" value="Homeodomain-like"/>
    <property type="match status" value="1"/>
</dbReference>
<evidence type="ECO:0000256" key="2">
    <source>
        <dbReference type="ARBA" id="ARBA00023242"/>
    </source>
</evidence>
<dbReference type="EMBL" id="MU007052">
    <property type="protein sequence ID" value="KAF2428835.1"/>
    <property type="molecule type" value="Genomic_DNA"/>
</dbReference>
<name>A0A9P4NNQ1_9PEZI</name>
<protein>
    <recommendedName>
        <fullName evidence="5">HTH myb-type domain-containing protein</fullName>
    </recommendedName>
</protein>
<keyword evidence="2" id="KW-0539">Nucleus</keyword>
<proteinExistence type="predicted"/>
<evidence type="ECO:0000259" key="5">
    <source>
        <dbReference type="PROSITE" id="PS51294"/>
    </source>
</evidence>
<evidence type="ECO:0000313" key="7">
    <source>
        <dbReference type="Proteomes" id="UP000800235"/>
    </source>
</evidence>
<dbReference type="CDD" id="cd11660">
    <property type="entry name" value="SANT_TRF"/>
    <property type="match status" value="1"/>
</dbReference>
<dbReference type="GO" id="GO:0010833">
    <property type="term" value="P:telomere maintenance via telomere lengthening"/>
    <property type="evidence" value="ECO:0007669"/>
    <property type="project" value="TreeGrafter"/>
</dbReference>
<feature type="compositionally biased region" description="Low complexity" evidence="4">
    <location>
        <begin position="566"/>
        <end position="576"/>
    </location>
</feature>
<keyword evidence="1" id="KW-0238">DNA-binding</keyword>
<dbReference type="PROSITE" id="PS51294">
    <property type="entry name" value="HTH_MYB"/>
    <property type="match status" value="1"/>
</dbReference>
<evidence type="ECO:0000256" key="4">
    <source>
        <dbReference type="SAM" id="MobiDB-lite"/>
    </source>
</evidence>
<organism evidence="6 7">
    <name type="scientific">Tothia fuscella</name>
    <dbReference type="NCBI Taxonomy" id="1048955"/>
    <lineage>
        <taxon>Eukaryota</taxon>
        <taxon>Fungi</taxon>
        <taxon>Dikarya</taxon>
        <taxon>Ascomycota</taxon>
        <taxon>Pezizomycotina</taxon>
        <taxon>Dothideomycetes</taxon>
        <taxon>Pleosporomycetidae</taxon>
        <taxon>Venturiales</taxon>
        <taxon>Cylindrosympodiaceae</taxon>
        <taxon>Tothia</taxon>
    </lineage>
</organism>
<dbReference type="InterPro" id="IPR052833">
    <property type="entry name" value="Telomeric_DNA-bd_trans-reg"/>
</dbReference>
<dbReference type="Pfam" id="PF08558">
    <property type="entry name" value="TRF"/>
    <property type="match status" value="1"/>
</dbReference>
<sequence>MESQNASHHAQVATSNAPGFPGGASIYHSTAEDINPRDRKRRRTDSRVSINSIVAADHQELADLYSHTALSYNSSAGVPLQSLDVANDEARHAPDSPREMEPVDMVGIYSYAHKEMTAQVQRPQSPVKYEADLGYGPYHAQYWSFLQGDLNAGTPQHANGGYQSPYSSLASDPYYPAPPGASVGLPEDVVQDSFHGNEAITPFSRPQQYSTLATDASNVYPSPIDNFGWQYPTVEPVPHAHNLGILKNLATQILSTLWSSTVHDFSTIASSLDGEKGQSFANLEHSFEQSKKSFIRDQLFIDPASIQPTSPAVIRTIRKTNIATFVLCAFRGRDVPFLDLNESFLDIFMPTGTRLFKTEGALFLELKTQAYIAVMLSTDLAREDVLDQFFPRDLQLVILRRRPEPTHLAPSEQDFISRINTRRQYLQAGSDDMEALSQLPRKYNWTDFLEEVRVCVGRALECLDGSKRSAAPNSGFELFLFRIFEIIACNNVNETNGSNRHHTSTAPNAEDPITKATLAAHAAISGHSPNGYSNTFHSPSIQHIPSFSDETHSHKRKRNLSDSSKDSSSISPKTPTAPMQHQYEAARATTHPKATPFTNRRPGAPSQRRPWSQEEEKALMDGLDRVKGPHWSQILALYGPGGSISEILKDRNQVQLKDKARNLKLFFLKSGIEVPVYLTRVTGELKTRAPAQAAKIEARERLKALEDKGIRRVE</sequence>
<feature type="compositionally biased region" description="Polar residues" evidence="4">
    <location>
        <begin position="527"/>
        <end position="545"/>
    </location>
</feature>
<dbReference type="InterPro" id="IPR013867">
    <property type="entry name" value="Telomere_rpt-bd_fac_dimer_dom"/>
</dbReference>
<reference evidence="6" key="1">
    <citation type="journal article" date="2020" name="Stud. Mycol.">
        <title>101 Dothideomycetes genomes: a test case for predicting lifestyles and emergence of pathogens.</title>
        <authorList>
            <person name="Haridas S."/>
            <person name="Albert R."/>
            <person name="Binder M."/>
            <person name="Bloem J."/>
            <person name="Labutti K."/>
            <person name="Salamov A."/>
            <person name="Andreopoulos B."/>
            <person name="Baker S."/>
            <person name="Barry K."/>
            <person name="Bills G."/>
            <person name="Bluhm B."/>
            <person name="Cannon C."/>
            <person name="Castanera R."/>
            <person name="Culley D."/>
            <person name="Daum C."/>
            <person name="Ezra D."/>
            <person name="Gonzalez J."/>
            <person name="Henrissat B."/>
            <person name="Kuo A."/>
            <person name="Liang C."/>
            <person name="Lipzen A."/>
            <person name="Lutzoni F."/>
            <person name="Magnuson J."/>
            <person name="Mondo S."/>
            <person name="Nolan M."/>
            <person name="Ohm R."/>
            <person name="Pangilinan J."/>
            <person name="Park H.-J."/>
            <person name="Ramirez L."/>
            <person name="Alfaro M."/>
            <person name="Sun H."/>
            <person name="Tritt A."/>
            <person name="Yoshinaga Y."/>
            <person name="Zwiers L.-H."/>
            <person name="Turgeon B."/>
            <person name="Goodwin S."/>
            <person name="Spatafora J."/>
            <person name="Crous P."/>
            <person name="Grigoriev I."/>
        </authorList>
    </citation>
    <scope>NUCLEOTIDE SEQUENCE</scope>
    <source>
        <strain evidence="6">CBS 130266</strain>
    </source>
</reference>
<feature type="region of interest" description="Disordered" evidence="4">
    <location>
        <begin position="525"/>
        <end position="613"/>
    </location>
</feature>
<evidence type="ECO:0000256" key="1">
    <source>
        <dbReference type="ARBA" id="ARBA00023125"/>
    </source>
</evidence>
<keyword evidence="3" id="KW-0131">Cell cycle</keyword>
<comment type="caution">
    <text evidence="6">The sequence shown here is derived from an EMBL/GenBank/DDBJ whole genome shotgun (WGS) entry which is preliminary data.</text>
</comment>
<keyword evidence="7" id="KW-1185">Reference proteome</keyword>
<evidence type="ECO:0000313" key="6">
    <source>
        <dbReference type="EMBL" id="KAF2428835.1"/>
    </source>
</evidence>
<feature type="compositionally biased region" description="Polar residues" evidence="4">
    <location>
        <begin position="1"/>
        <end position="17"/>
    </location>
</feature>
<dbReference type="GO" id="GO:0003691">
    <property type="term" value="F:double-stranded telomeric DNA binding"/>
    <property type="evidence" value="ECO:0007669"/>
    <property type="project" value="TreeGrafter"/>
</dbReference>
<gene>
    <name evidence="6" type="ORF">EJ08DRAFT_662223</name>
</gene>
<dbReference type="PANTHER" id="PTHR47807">
    <property type="entry name" value="PROTEIN TBF1"/>
    <property type="match status" value="1"/>
</dbReference>
<feature type="domain" description="HTH myb-type" evidence="5">
    <location>
        <begin position="607"/>
        <end position="660"/>
    </location>
</feature>
<feature type="region of interest" description="Disordered" evidence="4">
    <location>
        <begin position="1"/>
        <end position="46"/>
    </location>
</feature>
<dbReference type="Proteomes" id="UP000800235">
    <property type="component" value="Unassembled WGS sequence"/>
</dbReference>
<dbReference type="InterPro" id="IPR009057">
    <property type="entry name" value="Homeodomain-like_sf"/>
</dbReference>
<dbReference type="AlphaFoldDB" id="A0A9P4NNQ1"/>
<accession>A0A9P4NNQ1</accession>
<evidence type="ECO:0000256" key="3">
    <source>
        <dbReference type="ARBA" id="ARBA00023306"/>
    </source>
</evidence>
<dbReference type="PANTHER" id="PTHR47807:SF1">
    <property type="entry name" value="PROTEIN TBF1"/>
    <property type="match status" value="1"/>
</dbReference>